<accession>D5RMD6</accession>
<organism evidence="2 3">
    <name type="scientific">Pseudoroseomonas cervicalis ATCC 49957</name>
    <dbReference type="NCBI Taxonomy" id="525371"/>
    <lineage>
        <taxon>Bacteria</taxon>
        <taxon>Pseudomonadati</taxon>
        <taxon>Pseudomonadota</taxon>
        <taxon>Alphaproteobacteria</taxon>
        <taxon>Acetobacterales</taxon>
        <taxon>Roseomonadaceae</taxon>
        <taxon>Roseomonas</taxon>
    </lineage>
</organism>
<evidence type="ECO:0000313" key="3">
    <source>
        <dbReference type="Proteomes" id="UP000005324"/>
    </source>
</evidence>
<dbReference type="AlphaFoldDB" id="D5RMD6"/>
<reference evidence="2 3" key="1">
    <citation type="submission" date="2010-04" db="EMBL/GenBank/DDBJ databases">
        <authorList>
            <person name="Qin X."/>
            <person name="Bachman B."/>
            <person name="Battles P."/>
            <person name="Bell A."/>
            <person name="Bess C."/>
            <person name="Bickham C."/>
            <person name="Chaboub L."/>
            <person name="Chen D."/>
            <person name="Coyle M."/>
            <person name="Deiros D.R."/>
            <person name="Dinh H."/>
            <person name="Forbes L."/>
            <person name="Fowler G."/>
            <person name="Francisco L."/>
            <person name="Fu Q."/>
            <person name="Gubbala S."/>
            <person name="Hale W."/>
            <person name="Han Y."/>
            <person name="Hemphill L."/>
            <person name="Highlander S.K."/>
            <person name="Hirani K."/>
            <person name="Hogues M."/>
            <person name="Jackson L."/>
            <person name="Jakkamsetti A."/>
            <person name="Javaid M."/>
            <person name="Jiang H."/>
            <person name="Korchina V."/>
            <person name="Kovar C."/>
            <person name="Lara F."/>
            <person name="Lee S."/>
            <person name="Mata R."/>
            <person name="Mathew T."/>
            <person name="Moen C."/>
            <person name="Morales K."/>
            <person name="Munidasa M."/>
            <person name="Nazareth L."/>
            <person name="Ngo R."/>
            <person name="Nguyen L."/>
            <person name="Okwuonu G."/>
            <person name="Ongeri F."/>
            <person name="Patil S."/>
            <person name="Petrosino J."/>
            <person name="Pham C."/>
            <person name="Pham P."/>
            <person name="Pu L.-L."/>
            <person name="Puazo M."/>
            <person name="Raj R."/>
            <person name="Reid J."/>
            <person name="Rouhana J."/>
            <person name="Saada N."/>
            <person name="Shang Y."/>
            <person name="Simmons D."/>
            <person name="Thornton R."/>
            <person name="Warren J."/>
            <person name="Weissenberger G."/>
            <person name="Zhang J."/>
            <person name="Zhang L."/>
            <person name="Zhou C."/>
            <person name="Zhu D."/>
            <person name="Muzny D."/>
            <person name="Worley K."/>
            <person name="Gibbs R."/>
        </authorList>
    </citation>
    <scope>NUCLEOTIDE SEQUENCE [LARGE SCALE GENOMIC DNA]</scope>
    <source>
        <strain evidence="2 3">ATCC 49957</strain>
    </source>
</reference>
<dbReference type="Proteomes" id="UP000005324">
    <property type="component" value="Unassembled WGS sequence"/>
</dbReference>
<dbReference type="HOGENOM" id="CLU_3238984_0_0_5"/>
<evidence type="ECO:0000256" key="1">
    <source>
        <dbReference type="SAM" id="MobiDB-lite"/>
    </source>
</evidence>
<evidence type="ECO:0000313" key="2">
    <source>
        <dbReference type="EMBL" id="EFH11550.1"/>
    </source>
</evidence>
<gene>
    <name evidence="2" type="ORF">HMPREF0731_2247</name>
</gene>
<comment type="caution">
    <text evidence="2">The sequence shown here is derived from an EMBL/GenBank/DDBJ whole genome shotgun (WGS) entry which is preliminary data.</text>
</comment>
<protein>
    <submittedName>
        <fullName evidence="2">Uncharacterized protein</fullName>
    </submittedName>
</protein>
<feature type="region of interest" description="Disordered" evidence="1">
    <location>
        <begin position="1"/>
        <end position="24"/>
    </location>
</feature>
<keyword evidence="3" id="KW-1185">Reference proteome</keyword>
<proteinExistence type="predicted"/>
<sequence>MAVSRLVRRPGDAGLPPWEGKGRGVQNVTAPAALLATGAGVAR</sequence>
<name>D5RMD6_9PROT</name>
<dbReference type="EMBL" id="ADVL01000360">
    <property type="protein sequence ID" value="EFH11550.1"/>
    <property type="molecule type" value="Genomic_DNA"/>
</dbReference>